<proteinExistence type="inferred from homology"/>
<protein>
    <submittedName>
        <fullName evidence="4">Uncharacterized protein</fullName>
    </submittedName>
</protein>
<dbReference type="PANTHER" id="PTHR12186">
    <property type="entry name" value="SIKE FAMILY MEMBER"/>
    <property type="match status" value="1"/>
</dbReference>
<sequence>MLELPSVVVLGILARSSPLSGSMADDGIRETLELITSKWQATRVLVKELTARVNSLEQGDPQKLGAQREPPPFPFAEYDTRYAELQKENQLLNQLIKQYESTLEIVMSKFRSQAQSIQKEKRELQLKLERTLEEERAINTTLRTENKTLQEQLDSCMRVIREAVSVDEVDMDMVVSGMAKENETLRQMLQISGAM</sequence>
<evidence type="ECO:0000313" key="4">
    <source>
        <dbReference type="EMBL" id="KNC97919.1"/>
    </source>
</evidence>
<organism evidence="4 5">
    <name type="scientific">Spizellomyces punctatus (strain DAOM BR117)</name>
    <dbReference type="NCBI Taxonomy" id="645134"/>
    <lineage>
        <taxon>Eukaryota</taxon>
        <taxon>Fungi</taxon>
        <taxon>Fungi incertae sedis</taxon>
        <taxon>Chytridiomycota</taxon>
        <taxon>Chytridiomycota incertae sedis</taxon>
        <taxon>Chytridiomycetes</taxon>
        <taxon>Spizellomycetales</taxon>
        <taxon>Spizellomycetaceae</taxon>
        <taxon>Spizellomyces</taxon>
    </lineage>
</organism>
<evidence type="ECO:0000313" key="5">
    <source>
        <dbReference type="Proteomes" id="UP000053201"/>
    </source>
</evidence>
<name>A0A0L0HAI7_SPIPD</name>
<gene>
    <name evidence="4" type="ORF">SPPG_06909</name>
</gene>
<evidence type="ECO:0000256" key="3">
    <source>
        <dbReference type="SAM" id="Coils"/>
    </source>
</evidence>
<dbReference type="VEuPathDB" id="FungiDB:SPPG_06909"/>
<dbReference type="GeneID" id="27690177"/>
<feature type="coiled-coil region" evidence="3">
    <location>
        <begin position="75"/>
        <end position="152"/>
    </location>
</feature>
<accession>A0A0L0HAI7</accession>
<comment type="similarity">
    <text evidence="1">Belongs to the SIKE family.</text>
</comment>
<dbReference type="OrthoDB" id="21214at2759"/>
<dbReference type="Pfam" id="PF05769">
    <property type="entry name" value="SIKE"/>
    <property type="match status" value="1"/>
</dbReference>
<evidence type="ECO:0000256" key="1">
    <source>
        <dbReference type="ARBA" id="ARBA00005537"/>
    </source>
</evidence>
<reference evidence="4 5" key="1">
    <citation type="submission" date="2009-08" db="EMBL/GenBank/DDBJ databases">
        <title>The Genome Sequence of Spizellomyces punctatus strain DAOM BR117.</title>
        <authorList>
            <consortium name="The Broad Institute Genome Sequencing Platform"/>
            <person name="Russ C."/>
            <person name="Cuomo C."/>
            <person name="Shea T."/>
            <person name="Young S.K."/>
            <person name="Zeng Q."/>
            <person name="Koehrsen M."/>
            <person name="Haas B."/>
            <person name="Borodovsky M."/>
            <person name="Guigo R."/>
            <person name="Alvarado L."/>
            <person name="Berlin A."/>
            <person name="Bochicchio J."/>
            <person name="Borenstein D."/>
            <person name="Chapman S."/>
            <person name="Chen Z."/>
            <person name="Engels R."/>
            <person name="Freedman E."/>
            <person name="Gellesch M."/>
            <person name="Goldberg J."/>
            <person name="Griggs A."/>
            <person name="Gujja S."/>
            <person name="Heiman D."/>
            <person name="Hepburn T."/>
            <person name="Howarth C."/>
            <person name="Jen D."/>
            <person name="Larson L."/>
            <person name="Lewis B."/>
            <person name="Mehta T."/>
            <person name="Park D."/>
            <person name="Pearson M."/>
            <person name="Roberts A."/>
            <person name="Saif S."/>
            <person name="Shenoy N."/>
            <person name="Sisk P."/>
            <person name="Stolte C."/>
            <person name="Sykes S."/>
            <person name="Thomson T."/>
            <person name="Walk T."/>
            <person name="White J."/>
            <person name="Yandava C."/>
            <person name="Burger G."/>
            <person name="Gray M.W."/>
            <person name="Holland P.W.H."/>
            <person name="King N."/>
            <person name="Lang F.B.F."/>
            <person name="Roger A.J."/>
            <person name="Ruiz-Trillo I."/>
            <person name="Lander E."/>
            <person name="Nusbaum C."/>
        </authorList>
    </citation>
    <scope>NUCLEOTIDE SEQUENCE [LARGE SCALE GENOMIC DNA]</scope>
    <source>
        <strain evidence="4 5">DAOM BR117</strain>
    </source>
</reference>
<evidence type="ECO:0000256" key="2">
    <source>
        <dbReference type="ARBA" id="ARBA00023054"/>
    </source>
</evidence>
<dbReference type="Proteomes" id="UP000053201">
    <property type="component" value="Unassembled WGS sequence"/>
</dbReference>
<dbReference type="PANTHER" id="PTHR12186:SF2">
    <property type="entry name" value="FGFR1 ONCOGENE PARTNER 2 HOMOLOG"/>
    <property type="match status" value="1"/>
</dbReference>
<keyword evidence="2 3" id="KW-0175">Coiled coil</keyword>
<dbReference type="AlphaFoldDB" id="A0A0L0HAI7"/>
<dbReference type="EMBL" id="KQ257462">
    <property type="protein sequence ID" value="KNC97919.1"/>
    <property type="molecule type" value="Genomic_DNA"/>
</dbReference>
<keyword evidence="5" id="KW-1185">Reference proteome</keyword>
<dbReference type="InterPro" id="IPR008555">
    <property type="entry name" value="SIKE"/>
</dbReference>
<dbReference type="RefSeq" id="XP_016605959.1">
    <property type="nucleotide sequence ID" value="XM_016755101.1"/>
</dbReference>
<dbReference type="InParanoid" id="A0A0L0HAI7"/>
<dbReference type="eggNOG" id="ENOG502RP4H">
    <property type="taxonomic scope" value="Eukaryota"/>
</dbReference>